<reference evidence="3" key="1">
    <citation type="submission" date="2014-09" db="EMBL/GenBank/DDBJ databases">
        <authorList>
            <person name="Mudge J."/>
            <person name="Ramaraj T."/>
            <person name="Lindquist I.E."/>
            <person name="Bharti A.K."/>
            <person name="Sundararajan A."/>
            <person name="Cameron C.T."/>
            <person name="Woodward J.E."/>
            <person name="May G.D."/>
            <person name="Brubaker C."/>
            <person name="Broadhvest J."/>
            <person name="Wilkins T.A."/>
        </authorList>
    </citation>
    <scope>NUCLEOTIDE SEQUENCE</scope>
    <source>
        <strain evidence="3">cv. AKA8401</strain>
    </source>
</reference>
<feature type="compositionally biased region" description="Basic and acidic residues" evidence="1">
    <location>
        <begin position="20"/>
        <end position="36"/>
    </location>
</feature>
<dbReference type="AlphaFoldDB" id="A0A0B0NRV4"/>
<organism evidence="2 3">
    <name type="scientific">Gossypium arboreum</name>
    <name type="common">Tree cotton</name>
    <name type="synonym">Gossypium nanking</name>
    <dbReference type="NCBI Taxonomy" id="29729"/>
    <lineage>
        <taxon>Eukaryota</taxon>
        <taxon>Viridiplantae</taxon>
        <taxon>Streptophyta</taxon>
        <taxon>Embryophyta</taxon>
        <taxon>Tracheophyta</taxon>
        <taxon>Spermatophyta</taxon>
        <taxon>Magnoliopsida</taxon>
        <taxon>eudicotyledons</taxon>
        <taxon>Gunneridae</taxon>
        <taxon>Pentapetalae</taxon>
        <taxon>rosids</taxon>
        <taxon>malvids</taxon>
        <taxon>Malvales</taxon>
        <taxon>Malvaceae</taxon>
        <taxon>Malvoideae</taxon>
        <taxon>Gossypium</taxon>
    </lineage>
</organism>
<name>A0A0B0NRV4_GOSAR</name>
<feature type="compositionally biased region" description="Basic residues" evidence="1">
    <location>
        <begin position="1"/>
        <end position="10"/>
    </location>
</feature>
<dbReference type="Proteomes" id="UP000032142">
    <property type="component" value="Unassembled WGS sequence"/>
</dbReference>
<evidence type="ECO:0000313" key="2">
    <source>
        <dbReference type="EMBL" id="KHG15372.1"/>
    </source>
</evidence>
<sequence length="62" mass="7055">MKKMGQHTKSTRPGPPHTGRPHDRVNLEESKHDSHEWTTHPCLFNRLDHGRVTRACSCGAQV</sequence>
<evidence type="ECO:0000313" key="3">
    <source>
        <dbReference type="Proteomes" id="UP000032142"/>
    </source>
</evidence>
<feature type="region of interest" description="Disordered" evidence="1">
    <location>
        <begin position="1"/>
        <end position="36"/>
    </location>
</feature>
<protein>
    <submittedName>
        <fullName evidence="2">Aconitate hydratase</fullName>
    </submittedName>
</protein>
<dbReference type="EMBL" id="KN403566">
    <property type="protein sequence ID" value="KHG15372.1"/>
    <property type="molecule type" value="Genomic_DNA"/>
</dbReference>
<evidence type="ECO:0000256" key="1">
    <source>
        <dbReference type="SAM" id="MobiDB-lite"/>
    </source>
</evidence>
<keyword evidence="3" id="KW-1185">Reference proteome</keyword>
<gene>
    <name evidence="2" type="ORF">F383_19548</name>
</gene>
<proteinExistence type="predicted"/>
<accession>A0A0B0NRV4</accession>